<evidence type="ECO:0000256" key="1">
    <source>
        <dbReference type="SAM" id="MobiDB-lite"/>
    </source>
</evidence>
<name>A0ABQ8SUV5_PERAM</name>
<reference evidence="2 3" key="1">
    <citation type="journal article" date="2022" name="Allergy">
        <title>Genome assembly and annotation of Periplaneta americana reveal a comprehensive cockroach allergen profile.</title>
        <authorList>
            <person name="Wang L."/>
            <person name="Xiong Q."/>
            <person name="Saelim N."/>
            <person name="Wang L."/>
            <person name="Nong W."/>
            <person name="Wan A.T."/>
            <person name="Shi M."/>
            <person name="Liu X."/>
            <person name="Cao Q."/>
            <person name="Hui J.H.L."/>
            <person name="Sookrung N."/>
            <person name="Leung T.F."/>
            <person name="Tungtrongchitr A."/>
            <person name="Tsui S.K.W."/>
        </authorList>
    </citation>
    <scope>NUCLEOTIDE SEQUENCE [LARGE SCALE GENOMIC DNA]</scope>
    <source>
        <strain evidence="2">PWHHKU_190912</strain>
    </source>
</reference>
<comment type="caution">
    <text evidence="2">The sequence shown here is derived from an EMBL/GenBank/DDBJ whole genome shotgun (WGS) entry which is preliminary data.</text>
</comment>
<proteinExistence type="predicted"/>
<sequence length="312" mass="35653">MKNRKLRLEEEAYLSYKRSKDGKVTHDMERDARNLGPDCSYKMCQNSKAFWKTMTWEQRIVYVSNLVDFTPTKRPGSTNSESRRKRAFVYNLKVDEKKFSYAVLVLKRRYKKIHIDSSRKEVAKYIKNDVDNSHEVGGGSTERYPGSRNPGHPEYGKSRSSSTNDPVFDNNLVTNVTAQLGGTAFLHCRVRNLGERPLDKRILAVVCNGTKAASTQFNIPIAYACNLGRILKESSLKVPQIFYRRLCCWAIVPTVILPPVFFDGIEGTNSSSTLWRSVKFYACVISWSKASASKDFRYDRLTEKPSIVHAHI</sequence>
<evidence type="ECO:0000313" key="3">
    <source>
        <dbReference type="Proteomes" id="UP001148838"/>
    </source>
</evidence>
<keyword evidence="3" id="KW-1185">Reference proteome</keyword>
<protein>
    <submittedName>
        <fullName evidence="2">Uncharacterized protein</fullName>
    </submittedName>
</protein>
<accession>A0ABQ8SUV5</accession>
<organism evidence="2 3">
    <name type="scientific">Periplaneta americana</name>
    <name type="common">American cockroach</name>
    <name type="synonym">Blatta americana</name>
    <dbReference type="NCBI Taxonomy" id="6978"/>
    <lineage>
        <taxon>Eukaryota</taxon>
        <taxon>Metazoa</taxon>
        <taxon>Ecdysozoa</taxon>
        <taxon>Arthropoda</taxon>
        <taxon>Hexapoda</taxon>
        <taxon>Insecta</taxon>
        <taxon>Pterygota</taxon>
        <taxon>Neoptera</taxon>
        <taxon>Polyneoptera</taxon>
        <taxon>Dictyoptera</taxon>
        <taxon>Blattodea</taxon>
        <taxon>Blattoidea</taxon>
        <taxon>Blattidae</taxon>
        <taxon>Blattinae</taxon>
        <taxon>Periplaneta</taxon>
    </lineage>
</organism>
<dbReference type="EMBL" id="JAJSOF020000019">
    <property type="protein sequence ID" value="KAJ4437981.1"/>
    <property type="molecule type" value="Genomic_DNA"/>
</dbReference>
<gene>
    <name evidence="2" type="ORF">ANN_13920</name>
</gene>
<evidence type="ECO:0000313" key="2">
    <source>
        <dbReference type="EMBL" id="KAJ4437981.1"/>
    </source>
</evidence>
<feature type="region of interest" description="Disordered" evidence="1">
    <location>
        <begin position="132"/>
        <end position="166"/>
    </location>
</feature>
<dbReference type="Proteomes" id="UP001148838">
    <property type="component" value="Unassembled WGS sequence"/>
</dbReference>